<dbReference type="PANTHER" id="PTHR44329">
    <property type="entry name" value="SERINE/THREONINE-PROTEIN KINASE TNNI3K-RELATED"/>
    <property type="match status" value="1"/>
</dbReference>
<dbReference type="OrthoDB" id="122279at2759"/>
<feature type="compositionally biased region" description="Basic and acidic residues" evidence="2">
    <location>
        <begin position="409"/>
        <end position="418"/>
    </location>
</feature>
<dbReference type="RefSeq" id="XP_043012340.1">
    <property type="nucleotide sequence ID" value="XM_043151247.1"/>
</dbReference>
<reference evidence="5" key="1">
    <citation type="journal article" date="2021" name="Genome Biol. Evol.">
        <title>The assembled and annotated genome of the fairy-ring fungus Marasmius oreades.</title>
        <authorList>
            <person name="Hiltunen M."/>
            <person name="Ament-Velasquez S.L."/>
            <person name="Johannesson H."/>
        </authorList>
    </citation>
    <scope>NUCLEOTIDE SEQUENCE</scope>
    <source>
        <strain evidence="5">03SP1</strain>
    </source>
</reference>
<dbReference type="SUPFAM" id="SSF57667">
    <property type="entry name" value="beta-beta-alpha zinc fingers"/>
    <property type="match status" value="1"/>
</dbReference>
<organism evidence="5 6">
    <name type="scientific">Marasmius oreades</name>
    <name type="common">fairy-ring Marasmius</name>
    <dbReference type="NCBI Taxonomy" id="181124"/>
    <lineage>
        <taxon>Eukaryota</taxon>
        <taxon>Fungi</taxon>
        <taxon>Dikarya</taxon>
        <taxon>Basidiomycota</taxon>
        <taxon>Agaricomycotina</taxon>
        <taxon>Agaricomycetes</taxon>
        <taxon>Agaricomycetidae</taxon>
        <taxon>Agaricales</taxon>
        <taxon>Marasmiineae</taxon>
        <taxon>Marasmiaceae</taxon>
        <taxon>Marasmius</taxon>
    </lineage>
</organism>
<evidence type="ECO:0000313" key="5">
    <source>
        <dbReference type="EMBL" id="KAG7095870.1"/>
    </source>
</evidence>
<dbReference type="InterPro" id="IPR001245">
    <property type="entry name" value="Ser-Thr/Tyr_kinase_cat_dom"/>
</dbReference>
<keyword evidence="6" id="KW-1185">Reference proteome</keyword>
<gene>
    <name evidence="5" type="ORF">E1B28_006562</name>
</gene>
<sequence length="589" mass="66889">MMAVQHCQQLFPCRHVVTVMLAPRKPTSLVEFDQVLWDIQEIIEDERQLKELLETRGDSAQEWLDIFQLLAEYPNVSKNLQSSIFRLMIRLSRKSGLHPQCLTIWGVQKLGNHPIGGGAFGDVWKGRIGQQLVCMKVVRAFETSDVKQILKDYMQEAIIWRQLNHPNLLPFMGIYYSDMEQKQLCLVSPWMEKGNIVQFLKNTSPDLVDHDLLAYDVACGLSHLHDMKIVHGDLKGVNILITPDLRACIGDFGLSRISATQLWLSETSRSKGTMRWLSPELLRPGPSCVPSKESDVYAYACVCYEIFTGRIPFYELPEVAIVFEVLIDKHHPSRPKDCARLRPSMWDMMTGCWNEAPVSRPTMADVLVRINEMNVDRLLEPTSGWNNPAFTRIWNDAKYPSVSQNPEGDSSRKSEWQRDNGQVRGHELDNPHEPWADLLASHNLFDPLFGEIINEPYEHPTPSTENDGTGFLVSPFPIGQEHPLFDLRKPNSALSDMEPLVEGQSARPVGSLAVTSRRKKPRLYTCEPCGSTFTSNHNFAYHMRSHEGIRAFGCPTCGKYFMSQRDLARHSMRKRCEGKPGTVADGKVG</sequence>
<dbReference type="KEGG" id="more:E1B28_006562"/>
<accession>A0A9P7UVU7</accession>
<dbReference type="EMBL" id="CM032183">
    <property type="protein sequence ID" value="KAG7095870.1"/>
    <property type="molecule type" value="Genomic_DNA"/>
</dbReference>
<evidence type="ECO:0000259" key="3">
    <source>
        <dbReference type="PROSITE" id="PS50011"/>
    </source>
</evidence>
<evidence type="ECO:0000256" key="1">
    <source>
        <dbReference type="PROSITE-ProRule" id="PRU00042"/>
    </source>
</evidence>
<evidence type="ECO:0000259" key="4">
    <source>
        <dbReference type="PROSITE" id="PS50157"/>
    </source>
</evidence>
<evidence type="ECO:0000256" key="2">
    <source>
        <dbReference type="SAM" id="MobiDB-lite"/>
    </source>
</evidence>
<dbReference type="GO" id="GO:0005524">
    <property type="term" value="F:ATP binding"/>
    <property type="evidence" value="ECO:0007669"/>
    <property type="project" value="InterPro"/>
</dbReference>
<feature type="region of interest" description="Disordered" evidence="2">
    <location>
        <begin position="401"/>
        <end position="432"/>
    </location>
</feature>
<dbReference type="InterPro" id="IPR011009">
    <property type="entry name" value="Kinase-like_dom_sf"/>
</dbReference>
<dbReference type="PROSITE" id="PS50011">
    <property type="entry name" value="PROTEIN_KINASE_DOM"/>
    <property type="match status" value="1"/>
</dbReference>
<keyword evidence="1" id="KW-0862">Zinc</keyword>
<dbReference type="PROSITE" id="PS00108">
    <property type="entry name" value="PROTEIN_KINASE_ST"/>
    <property type="match status" value="1"/>
</dbReference>
<dbReference type="Pfam" id="PF07714">
    <property type="entry name" value="PK_Tyr_Ser-Thr"/>
    <property type="match status" value="1"/>
</dbReference>
<dbReference type="GeneID" id="66075638"/>
<dbReference type="AlphaFoldDB" id="A0A9P7UVU7"/>
<feature type="domain" description="Protein kinase" evidence="3">
    <location>
        <begin position="109"/>
        <end position="379"/>
    </location>
</feature>
<dbReference type="InterPro" id="IPR013087">
    <property type="entry name" value="Znf_C2H2_type"/>
</dbReference>
<dbReference type="SUPFAM" id="SSF56112">
    <property type="entry name" value="Protein kinase-like (PK-like)"/>
    <property type="match status" value="1"/>
</dbReference>
<dbReference type="Gene3D" id="1.10.510.10">
    <property type="entry name" value="Transferase(Phosphotransferase) domain 1"/>
    <property type="match status" value="1"/>
</dbReference>
<comment type="caution">
    <text evidence="5">The sequence shown here is derived from an EMBL/GenBank/DDBJ whole genome shotgun (WGS) entry which is preliminary data.</text>
</comment>
<name>A0A9P7UVU7_9AGAR</name>
<dbReference type="PRINTS" id="PR00109">
    <property type="entry name" value="TYRKINASE"/>
</dbReference>
<dbReference type="InterPro" id="IPR000719">
    <property type="entry name" value="Prot_kinase_dom"/>
</dbReference>
<evidence type="ECO:0008006" key="7">
    <source>
        <dbReference type="Google" id="ProtNLM"/>
    </source>
</evidence>
<dbReference type="GO" id="GO:0008270">
    <property type="term" value="F:zinc ion binding"/>
    <property type="evidence" value="ECO:0007669"/>
    <property type="project" value="UniProtKB-KW"/>
</dbReference>
<keyword evidence="1" id="KW-0863">Zinc-finger</keyword>
<dbReference type="Pfam" id="PF00096">
    <property type="entry name" value="zf-C2H2"/>
    <property type="match status" value="1"/>
</dbReference>
<dbReference type="InterPro" id="IPR036236">
    <property type="entry name" value="Znf_C2H2_sf"/>
</dbReference>
<dbReference type="PROSITE" id="PS00028">
    <property type="entry name" value="ZINC_FINGER_C2H2_1"/>
    <property type="match status" value="1"/>
</dbReference>
<dbReference type="PROSITE" id="PS50157">
    <property type="entry name" value="ZINC_FINGER_C2H2_2"/>
    <property type="match status" value="2"/>
</dbReference>
<keyword evidence="1" id="KW-0479">Metal-binding</keyword>
<dbReference type="InterPro" id="IPR051681">
    <property type="entry name" value="Ser/Thr_Kinases-Pseudokinases"/>
</dbReference>
<evidence type="ECO:0000313" key="6">
    <source>
        <dbReference type="Proteomes" id="UP001049176"/>
    </source>
</evidence>
<dbReference type="InterPro" id="IPR008271">
    <property type="entry name" value="Ser/Thr_kinase_AS"/>
</dbReference>
<protein>
    <recommendedName>
        <fullName evidence="7">Kinase-like protein</fullName>
    </recommendedName>
</protein>
<proteinExistence type="predicted"/>
<dbReference type="Proteomes" id="UP001049176">
    <property type="component" value="Chromosome 3"/>
</dbReference>
<feature type="domain" description="C2H2-type" evidence="4">
    <location>
        <begin position="524"/>
        <end position="551"/>
    </location>
</feature>
<dbReference type="SMART" id="SM00220">
    <property type="entry name" value="S_TKc"/>
    <property type="match status" value="1"/>
</dbReference>
<dbReference type="Gene3D" id="3.30.160.60">
    <property type="entry name" value="Classic Zinc Finger"/>
    <property type="match status" value="2"/>
</dbReference>
<dbReference type="GO" id="GO:0004674">
    <property type="term" value="F:protein serine/threonine kinase activity"/>
    <property type="evidence" value="ECO:0007669"/>
    <property type="project" value="TreeGrafter"/>
</dbReference>
<feature type="domain" description="C2H2-type" evidence="4">
    <location>
        <begin position="552"/>
        <end position="580"/>
    </location>
</feature>
<dbReference type="SMART" id="SM00355">
    <property type="entry name" value="ZnF_C2H2"/>
    <property type="match status" value="2"/>
</dbReference>